<proteinExistence type="predicted"/>
<feature type="compositionally biased region" description="Acidic residues" evidence="1">
    <location>
        <begin position="462"/>
        <end position="497"/>
    </location>
</feature>
<feature type="compositionally biased region" description="Acidic residues" evidence="1">
    <location>
        <begin position="379"/>
        <end position="392"/>
    </location>
</feature>
<feature type="region of interest" description="Disordered" evidence="1">
    <location>
        <begin position="1"/>
        <end position="30"/>
    </location>
</feature>
<gene>
    <name evidence="2" type="ORF">GSI_09551</name>
</gene>
<feature type="compositionally biased region" description="Low complexity" evidence="1">
    <location>
        <begin position="445"/>
        <end position="457"/>
    </location>
</feature>
<accession>A0A2G8S3P7</accession>
<name>A0A2G8S3P7_9APHY</name>
<feature type="compositionally biased region" description="Low complexity" evidence="1">
    <location>
        <begin position="1"/>
        <end position="13"/>
    </location>
</feature>
<evidence type="ECO:0000313" key="2">
    <source>
        <dbReference type="EMBL" id="PIL28400.1"/>
    </source>
</evidence>
<dbReference type="STRING" id="1077348.A0A2G8S3P7"/>
<organism evidence="2 3">
    <name type="scientific">Ganoderma sinense ZZ0214-1</name>
    <dbReference type="NCBI Taxonomy" id="1077348"/>
    <lineage>
        <taxon>Eukaryota</taxon>
        <taxon>Fungi</taxon>
        <taxon>Dikarya</taxon>
        <taxon>Basidiomycota</taxon>
        <taxon>Agaricomycotina</taxon>
        <taxon>Agaricomycetes</taxon>
        <taxon>Polyporales</taxon>
        <taxon>Polyporaceae</taxon>
        <taxon>Ganoderma</taxon>
    </lineage>
</organism>
<protein>
    <recommendedName>
        <fullName evidence="4">BTB domain-containing protein</fullName>
    </recommendedName>
</protein>
<dbReference type="EMBL" id="AYKW01000024">
    <property type="protein sequence ID" value="PIL28400.1"/>
    <property type="molecule type" value="Genomic_DNA"/>
</dbReference>
<evidence type="ECO:0000256" key="1">
    <source>
        <dbReference type="SAM" id="MobiDB-lite"/>
    </source>
</evidence>
<feature type="compositionally biased region" description="Polar residues" evidence="1">
    <location>
        <begin position="19"/>
        <end position="30"/>
    </location>
</feature>
<comment type="caution">
    <text evidence="2">The sequence shown here is derived from an EMBL/GenBank/DDBJ whole genome shotgun (WGS) entry which is preliminary data.</text>
</comment>
<dbReference type="AlphaFoldDB" id="A0A2G8S3P7"/>
<feature type="compositionally biased region" description="Polar residues" evidence="1">
    <location>
        <begin position="431"/>
        <end position="444"/>
    </location>
</feature>
<dbReference type="Proteomes" id="UP000230002">
    <property type="component" value="Unassembled WGS sequence"/>
</dbReference>
<sequence length="550" mass="61196">MSASPPVSISSVSMGTLPGPSSTSGRSSLTVFESEQIPPPKFWFDDIGIHVALVTTDRIAYRVRRDCLESVSRRLQHLIAKASKVVDKESPFGCSTVSLDIPSSRLKPFLEVVTDSMESEKITWLAYRRNAPNAEDCLSFSWLASLARTAHELGAYHVRFAALTRIRRFFEFDAPSQLVKHSKSFQANWEWWARECGLTVDVEDAIEALNLSLLLLVPFRSPLALYACCLLPPAQLRSGVTREDGVAERLSDEDFERCMRALPLLHLANHDNLVKTFDVAGDWECLGAHHDQCEGKYGMRKIREAYMAHMKMLGPYRPDLRDLLSSLKFKSLPYERLSASKGSVRTPLCQECMKRLVDRSEGLCCEEADNLEKYFFPEEEGEEEEVEADDVDYSAVPSELEARTPRPSRSESPIGTDTEVANGPNCLRVSSGRSSSTPWTTSGPESEASSRSQRSGSPTFVDDSDDDDNSNNDVDSDNDDDYNDANDDSDGSDDGEADELRPPIGEGSKTGFSPRLEIEMPLPLAAMLGWDEHDPDLNDSLRSLLGSWEL</sequence>
<feature type="region of interest" description="Disordered" evidence="1">
    <location>
        <begin position="379"/>
        <end position="516"/>
    </location>
</feature>
<dbReference type="OrthoDB" id="10465353at2759"/>
<evidence type="ECO:0000313" key="3">
    <source>
        <dbReference type="Proteomes" id="UP000230002"/>
    </source>
</evidence>
<reference evidence="2 3" key="1">
    <citation type="journal article" date="2015" name="Sci. Rep.">
        <title>Chromosome-level genome map provides insights into diverse defense mechanisms in the medicinal fungus Ganoderma sinense.</title>
        <authorList>
            <person name="Zhu Y."/>
            <person name="Xu J."/>
            <person name="Sun C."/>
            <person name="Zhou S."/>
            <person name="Xu H."/>
            <person name="Nelson D.R."/>
            <person name="Qian J."/>
            <person name="Song J."/>
            <person name="Luo H."/>
            <person name="Xiang L."/>
            <person name="Li Y."/>
            <person name="Xu Z."/>
            <person name="Ji A."/>
            <person name="Wang L."/>
            <person name="Lu S."/>
            <person name="Hayward A."/>
            <person name="Sun W."/>
            <person name="Li X."/>
            <person name="Schwartz D.C."/>
            <person name="Wang Y."/>
            <person name="Chen S."/>
        </authorList>
    </citation>
    <scope>NUCLEOTIDE SEQUENCE [LARGE SCALE GENOMIC DNA]</scope>
    <source>
        <strain evidence="2 3">ZZ0214-1</strain>
    </source>
</reference>
<keyword evidence="3" id="KW-1185">Reference proteome</keyword>
<evidence type="ECO:0008006" key="4">
    <source>
        <dbReference type="Google" id="ProtNLM"/>
    </source>
</evidence>